<gene>
    <name evidence="3" type="ORF">DKG77_05705</name>
</gene>
<comment type="caution">
    <text evidence="3">The sequence shown here is derived from an EMBL/GenBank/DDBJ whole genome shotgun (WGS) entry which is preliminary data.</text>
</comment>
<evidence type="ECO:0000256" key="1">
    <source>
        <dbReference type="SAM" id="SignalP"/>
    </source>
</evidence>
<reference evidence="3 4" key="1">
    <citation type="submission" date="2018-05" db="EMBL/GenBank/DDBJ databases">
        <title>Complete genome sequence of Flagellimonas aquimarina ECD12 isolated from seaweed Ecklonia cava.</title>
        <authorList>
            <person name="Choi S."/>
            <person name="Seong C."/>
        </authorList>
    </citation>
    <scope>NUCLEOTIDE SEQUENCE [LARGE SCALE GENOMIC DNA]</scope>
    <source>
        <strain evidence="3 4">ECD12</strain>
    </source>
</reference>
<dbReference type="Proteomes" id="UP000245762">
    <property type="component" value="Unassembled WGS sequence"/>
</dbReference>
<dbReference type="SMART" id="SM00450">
    <property type="entry name" value="RHOD"/>
    <property type="match status" value="1"/>
</dbReference>
<dbReference type="RefSeq" id="WP_109661029.1">
    <property type="nucleotide sequence ID" value="NZ_QGEG01000001.1"/>
</dbReference>
<dbReference type="GO" id="GO:0003824">
    <property type="term" value="F:catalytic activity"/>
    <property type="evidence" value="ECO:0007669"/>
    <property type="project" value="InterPro"/>
</dbReference>
<dbReference type="PANTHER" id="PTHR44542:SF14">
    <property type="entry name" value="PROTEIN HIGH ARSENIC CONTENT 1, MITOCHONDRIAL-RELATED"/>
    <property type="match status" value="1"/>
</dbReference>
<accession>A0A316L3A9</accession>
<feature type="chain" id="PRO_5016252503" evidence="1">
    <location>
        <begin position="20"/>
        <end position="175"/>
    </location>
</feature>
<dbReference type="InterPro" id="IPR001763">
    <property type="entry name" value="Rhodanese-like_dom"/>
</dbReference>
<sequence length="175" mass="20196">MRITLNLLFLLVSITSSYAQTFISEILENFNNNTIEYVSVEKLNDMGKSLLLDAREKEEFEISHLKNAIWIGYETFEIARVLKLVPNKEALLVVYCSIGVRSEDIGEKLEKAGYTNVKNLYGGIFEWKNKGYPVYDTDNMETQKVHAYSKYWGSLLTNAEKIYQSKKETIGQKEQ</sequence>
<dbReference type="Pfam" id="PF00581">
    <property type="entry name" value="Rhodanese"/>
    <property type="match status" value="1"/>
</dbReference>
<dbReference type="CDD" id="cd00158">
    <property type="entry name" value="RHOD"/>
    <property type="match status" value="1"/>
</dbReference>
<dbReference type="OrthoDB" id="598065at2"/>
<dbReference type="PANTHER" id="PTHR44542">
    <property type="entry name" value="THIOSULFATE SULFURTRANSFERASE 18"/>
    <property type="match status" value="1"/>
</dbReference>
<dbReference type="SUPFAM" id="SSF52821">
    <property type="entry name" value="Rhodanese/Cell cycle control phosphatase"/>
    <property type="match status" value="1"/>
</dbReference>
<organism evidence="3 4">
    <name type="scientific">Flagellimonas aquimarina</name>
    <dbReference type="NCBI Taxonomy" id="2201895"/>
    <lineage>
        <taxon>Bacteria</taxon>
        <taxon>Pseudomonadati</taxon>
        <taxon>Bacteroidota</taxon>
        <taxon>Flavobacteriia</taxon>
        <taxon>Flavobacteriales</taxon>
        <taxon>Flavobacteriaceae</taxon>
        <taxon>Flagellimonas</taxon>
    </lineage>
</organism>
<dbReference type="AlphaFoldDB" id="A0A316L3A9"/>
<dbReference type="InterPro" id="IPR036873">
    <property type="entry name" value="Rhodanese-like_dom_sf"/>
</dbReference>
<keyword evidence="4" id="KW-1185">Reference proteome</keyword>
<keyword evidence="1" id="KW-0732">Signal</keyword>
<feature type="domain" description="Rhodanese" evidence="2">
    <location>
        <begin position="45"/>
        <end position="136"/>
    </location>
</feature>
<evidence type="ECO:0000313" key="3">
    <source>
        <dbReference type="EMBL" id="PWL40316.1"/>
    </source>
</evidence>
<dbReference type="InterPro" id="IPR044684">
    <property type="entry name" value="STR17/STR18/HARC1-like"/>
</dbReference>
<dbReference type="PROSITE" id="PS50206">
    <property type="entry name" value="RHODANESE_3"/>
    <property type="match status" value="1"/>
</dbReference>
<dbReference type="Gene3D" id="3.40.250.10">
    <property type="entry name" value="Rhodanese-like domain"/>
    <property type="match status" value="1"/>
</dbReference>
<name>A0A316L3A9_9FLAO</name>
<protein>
    <submittedName>
        <fullName evidence="3">Rhodanese-like domain-containing protein</fullName>
    </submittedName>
</protein>
<proteinExistence type="predicted"/>
<evidence type="ECO:0000313" key="4">
    <source>
        <dbReference type="Proteomes" id="UP000245762"/>
    </source>
</evidence>
<feature type="signal peptide" evidence="1">
    <location>
        <begin position="1"/>
        <end position="19"/>
    </location>
</feature>
<dbReference type="NCBIfam" id="NF045521">
    <property type="entry name" value="rhoda_near_glyco"/>
    <property type="match status" value="1"/>
</dbReference>
<dbReference type="EMBL" id="QGEG01000001">
    <property type="protein sequence ID" value="PWL40316.1"/>
    <property type="molecule type" value="Genomic_DNA"/>
</dbReference>
<evidence type="ECO:0000259" key="2">
    <source>
        <dbReference type="PROSITE" id="PS50206"/>
    </source>
</evidence>